<organism evidence="1 2">
    <name type="scientific">Paenibacillus sepulcri</name>
    <dbReference type="NCBI Taxonomy" id="359917"/>
    <lineage>
        <taxon>Bacteria</taxon>
        <taxon>Bacillati</taxon>
        <taxon>Bacillota</taxon>
        <taxon>Bacilli</taxon>
        <taxon>Bacillales</taxon>
        <taxon>Paenibacillaceae</taxon>
        <taxon>Paenibacillus</taxon>
    </lineage>
</organism>
<accession>A0ABS7CDD6</accession>
<reference evidence="1 2" key="1">
    <citation type="submission" date="2021-07" db="EMBL/GenBank/DDBJ databases">
        <title>Paenibacillus radiodurans sp. nov., isolated from the southeastern edge of Tengger Desert.</title>
        <authorList>
            <person name="Zhang G."/>
        </authorList>
    </citation>
    <scope>NUCLEOTIDE SEQUENCE [LARGE SCALE GENOMIC DNA]</scope>
    <source>
        <strain evidence="1 2">CCM 7311</strain>
    </source>
</reference>
<sequence length="106" mass="12058">PAGLREIIRCYGAAKRDSHAYIAALERWMPQIREAANAYARLDSIFQQLAMINAGMMPVRRLNASEAKDMIDLFDDALMVEETAIRSLKGLMRETVDNRFNDIALR</sequence>
<name>A0ABS7CDD6_9BACL</name>
<feature type="non-terminal residue" evidence="1">
    <location>
        <position position="1"/>
    </location>
</feature>
<comment type="caution">
    <text evidence="1">The sequence shown here is derived from an EMBL/GenBank/DDBJ whole genome shotgun (WGS) entry which is preliminary data.</text>
</comment>
<dbReference type="EMBL" id="JAHZIK010001410">
    <property type="protein sequence ID" value="MBW7458935.1"/>
    <property type="molecule type" value="Genomic_DNA"/>
</dbReference>
<proteinExistence type="predicted"/>
<dbReference type="Proteomes" id="UP001519887">
    <property type="component" value="Unassembled WGS sequence"/>
</dbReference>
<gene>
    <name evidence="1" type="ORF">K0U00_33295</name>
</gene>
<evidence type="ECO:0000313" key="2">
    <source>
        <dbReference type="Proteomes" id="UP001519887"/>
    </source>
</evidence>
<keyword evidence="2" id="KW-1185">Reference proteome</keyword>
<evidence type="ECO:0000313" key="1">
    <source>
        <dbReference type="EMBL" id="MBW7458935.1"/>
    </source>
</evidence>
<protein>
    <submittedName>
        <fullName evidence="1">Uncharacterized protein</fullName>
    </submittedName>
</protein>